<evidence type="ECO:0000313" key="12">
    <source>
        <dbReference type="Proteomes" id="UP001444625"/>
    </source>
</evidence>
<proteinExistence type="inferred from homology"/>
<accession>A0ABU9XKG4</accession>
<keyword evidence="8" id="KW-0368">Histidine biosynthesis</keyword>
<feature type="binding site" evidence="8">
    <location>
        <position position="357"/>
    </location>
    <ligand>
        <name>substrate</name>
    </ligand>
</feature>
<dbReference type="PRINTS" id="PR00083">
    <property type="entry name" value="HOLDHDRGNASE"/>
</dbReference>
<evidence type="ECO:0000256" key="5">
    <source>
        <dbReference type="ARBA" id="ARBA00022833"/>
    </source>
</evidence>
<keyword evidence="8" id="KW-0028">Amino-acid biosynthesis</keyword>
<dbReference type="PIRSF" id="PIRSF000099">
    <property type="entry name" value="Histidinol_dh"/>
    <property type="match status" value="1"/>
</dbReference>
<evidence type="ECO:0000256" key="8">
    <source>
        <dbReference type="HAMAP-Rule" id="MF_01024"/>
    </source>
</evidence>
<dbReference type="PANTHER" id="PTHR21256">
    <property type="entry name" value="HISTIDINOL DEHYDROGENASE HDH"/>
    <property type="match status" value="1"/>
</dbReference>
<dbReference type="Pfam" id="PF00815">
    <property type="entry name" value="Histidinol_dh"/>
    <property type="match status" value="1"/>
</dbReference>
<evidence type="ECO:0000313" key="11">
    <source>
        <dbReference type="EMBL" id="MEN2768778.1"/>
    </source>
</evidence>
<evidence type="ECO:0000256" key="10">
    <source>
        <dbReference type="RuleBase" id="RU004175"/>
    </source>
</evidence>
<dbReference type="Proteomes" id="UP001444625">
    <property type="component" value="Unassembled WGS sequence"/>
</dbReference>
<evidence type="ECO:0000256" key="2">
    <source>
        <dbReference type="ARBA" id="ARBA00010178"/>
    </source>
</evidence>
<feature type="active site" description="Proton acceptor" evidence="8">
    <location>
        <position position="323"/>
    </location>
</feature>
<comment type="pathway">
    <text evidence="8">Amino-acid biosynthesis; L-histidine biosynthesis; L-histidine from 5-phospho-alpha-D-ribose 1-diphosphate: step 9/9.</text>
</comment>
<organism evidence="11 12">
    <name type="scientific">Ornithinibacillus xuwenensis</name>
    <dbReference type="NCBI Taxonomy" id="3144668"/>
    <lineage>
        <taxon>Bacteria</taxon>
        <taxon>Bacillati</taxon>
        <taxon>Bacillota</taxon>
        <taxon>Bacilli</taxon>
        <taxon>Bacillales</taxon>
        <taxon>Bacillaceae</taxon>
        <taxon>Ornithinibacillus</taxon>
    </lineage>
</organism>
<keyword evidence="4 8" id="KW-0479">Metal-binding</keyword>
<evidence type="ECO:0000256" key="1">
    <source>
        <dbReference type="ARBA" id="ARBA00003850"/>
    </source>
</evidence>
<keyword evidence="6 8" id="KW-0560">Oxidoreductase</keyword>
<dbReference type="RefSeq" id="WP_345826360.1">
    <property type="nucleotide sequence ID" value="NZ_JBDIML010000007.1"/>
</dbReference>
<keyword evidence="5 8" id="KW-0862">Zinc</keyword>
<feature type="binding site" evidence="8">
    <location>
        <position position="255"/>
    </location>
    <ligand>
        <name>substrate</name>
    </ligand>
</feature>
<evidence type="ECO:0000256" key="3">
    <source>
        <dbReference type="ARBA" id="ARBA00012965"/>
    </source>
</evidence>
<comment type="caution">
    <text evidence="11">The sequence shown here is derived from an EMBL/GenBank/DDBJ whole genome shotgun (WGS) entry which is preliminary data.</text>
</comment>
<comment type="cofactor">
    <cofactor evidence="8">
        <name>Zn(2+)</name>
        <dbReference type="ChEBI" id="CHEBI:29105"/>
    </cofactor>
    <text evidence="8">Binds 1 zinc ion per subunit.</text>
</comment>
<dbReference type="NCBIfam" id="TIGR00069">
    <property type="entry name" value="hisD"/>
    <property type="match status" value="1"/>
</dbReference>
<dbReference type="HAMAP" id="MF_01024">
    <property type="entry name" value="HisD"/>
    <property type="match status" value="1"/>
</dbReference>
<dbReference type="InterPro" id="IPR012131">
    <property type="entry name" value="Hstdl_DH"/>
</dbReference>
<protein>
    <recommendedName>
        <fullName evidence="3 8">Histidinol dehydrogenase</fullName>
        <shortName evidence="8">HDH</shortName>
        <ecNumber evidence="3 8">1.1.1.23</ecNumber>
    </recommendedName>
</protein>
<comment type="catalytic activity">
    <reaction evidence="7 8">
        <text>L-histidinol + 2 NAD(+) + H2O = L-histidine + 2 NADH + 3 H(+)</text>
        <dbReference type="Rhea" id="RHEA:20641"/>
        <dbReference type="ChEBI" id="CHEBI:15377"/>
        <dbReference type="ChEBI" id="CHEBI:15378"/>
        <dbReference type="ChEBI" id="CHEBI:57540"/>
        <dbReference type="ChEBI" id="CHEBI:57595"/>
        <dbReference type="ChEBI" id="CHEBI:57699"/>
        <dbReference type="ChEBI" id="CHEBI:57945"/>
        <dbReference type="EC" id="1.1.1.23"/>
    </reaction>
</comment>
<evidence type="ECO:0000256" key="9">
    <source>
        <dbReference type="PIRNR" id="PIRNR000099"/>
    </source>
</evidence>
<feature type="binding site" evidence="8">
    <location>
        <position position="125"/>
    </location>
    <ligand>
        <name>NAD(+)</name>
        <dbReference type="ChEBI" id="CHEBI:57540"/>
    </ligand>
</feature>
<dbReference type="PANTHER" id="PTHR21256:SF2">
    <property type="entry name" value="HISTIDINE BIOSYNTHESIS TRIFUNCTIONAL PROTEIN"/>
    <property type="match status" value="1"/>
</dbReference>
<comment type="function">
    <text evidence="1 8">Catalyzes the sequential NAD-dependent oxidations of L-histidinol to L-histidinaldehyde and then to L-histidine.</text>
</comment>
<evidence type="ECO:0000256" key="4">
    <source>
        <dbReference type="ARBA" id="ARBA00022723"/>
    </source>
</evidence>
<dbReference type="EC" id="1.1.1.23" evidence="3 8"/>
<feature type="binding site" evidence="8">
    <location>
        <position position="233"/>
    </location>
    <ligand>
        <name>substrate</name>
    </ligand>
</feature>
<dbReference type="InterPro" id="IPR022695">
    <property type="entry name" value="Histidinol_DH_monofunct"/>
</dbReference>
<feature type="binding site" evidence="8">
    <location>
        <position position="324"/>
    </location>
    <ligand>
        <name>substrate</name>
    </ligand>
</feature>
<comment type="similarity">
    <text evidence="2 8 9 10">Belongs to the histidinol dehydrogenase family.</text>
</comment>
<feature type="active site" description="Proton acceptor" evidence="8">
    <location>
        <position position="324"/>
    </location>
</feature>
<dbReference type="InterPro" id="IPR001692">
    <property type="entry name" value="Histidinol_DH_CS"/>
</dbReference>
<dbReference type="GO" id="GO:0004399">
    <property type="term" value="F:histidinol dehydrogenase activity"/>
    <property type="evidence" value="ECO:0007669"/>
    <property type="project" value="UniProtKB-EC"/>
</dbReference>
<dbReference type="CDD" id="cd06572">
    <property type="entry name" value="Histidinol_dh"/>
    <property type="match status" value="1"/>
</dbReference>
<feature type="binding site" evidence="8">
    <location>
        <position position="416"/>
    </location>
    <ligand>
        <name>substrate</name>
    </ligand>
</feature>
<feature type="binding site" evidence="8">
    <location>
        <position position="258"/>
    </location>
    <ligand>
        <name>substrate</name>
    </ligand>
</feature>
<evidence type="ECO:0000256" key="7">
    <source>
        <dbReference type="ARBA" id="ARBA00049489"/>
    </source>
</evidence>
<sequence>MELKIISAEQFRLERATFHTNADEPHFDKSVLEIIDTVRKEGDSGIRQLTQQFDGVDVAELTVTMEEFAVASQQVEQDFVKAIRQAEENITAFHRCQVEQSWFTESQPGIVLGQKVTPIEKVGIYVPGGKASYPSTVLMNAIPAKLAGVKSISISTPPGPDGSVSPYVLVAASMLGINRIYKIGGAQAIAALAYGTETVEKVDKIVGPGNAYVARAKKWVYGDVAIDMIAGPSEICIVADETANPKFVAADLLSQAEHDEEASTYCITASPTIAKNIAFEVQHQLKEFERKDIAQASIRNKGRIIVVKNEQEAFEIVNMIAPEHLQLMINNPTDKVMNIHHAGAIFIGNYSPEPLGDYFAGPNHTLPTNGTARFSSPLGVYDFVKRSSIIHYSKKALMDASESIACLAETEGLHGHANSIRIRKENEYAK</sequence>
<evidence type="ECO:0000256" key="6">
    <source>
        <dbReference type="ARBA" id="ARBA00023002"/>
    </source>
</evidence>
<dbReference type="PROSITE" id="PS00611">
    <property type="entry name" value="HISOL_DEHYDROGENASE"/>
    <property type="match status" value="1"/>
</dbReference>
<feature type="binding site" evidence="8">
    <location>
        <position position="258"/>
    </location>
    <ligand>
        <name>Zn(2+)</name>
        <dbReference type="ChEBI" id="CHEBI:29105"/>
    </ligand>
</feature>
<gene>
    <name evidence="8 11" type="primary">hisD</name>
    <name evidence="11" type="ORF">ABC228_16460</name>
</gene>
<dbReference type="EMBL" id="JBDIML010000007">
    <property type="protein sequence ID" value="MEN2768778.1"/>
    <property type="molecule type" value="Genomic_DNA"/>
</dbReference>
<feature type="binding site" evidence="8">
    <location>
        <position position="187"/>
    </location>
    <ligand>
        <name>NAD(+)</name>
        <dbReference type="ChEBI" id="CHEBI:57540"/>
    </ligand>
</feature>
<dbReference type="SUPFAM" id="SSF53720">
    <property type="entry name" value="ALDH-like"/>
    <property type="match status" value="1"/>
</dbReference>
<dbReference type="Gene3D" id="3.40.50.1980">
    <property type="entry name" value="Nitrogenase molybdenum iron protein domain"/>
    <property type="match status" value="2"/>
</dbReference>
<keyword evidence="12" id="KW-1185">Reference proteome</keyword>
<feature type="binding site" evidence="8">
    <location>
        <position position="210"/>
    </location>
    <ligand>
        <name>NAD(+)</name>
        <dbReference type="ChEBI" id="CHEBI:57540"/>
    </ligand>
</feature>
<feature type="binding site" evidence="8">
    <location>
        <position position="416"/>
    </location>
    <ligand>
        <name>Zn(2+)</name>
        <dbReference type="ChEBI" id="CHEBI:29105"/>
    </ligand>
</feature>
<feature type="binding site" evidence="8">
    <location>
        <position position="411"/>
    </location>
    <ligand>
        <name>substrate</name>
    </ligand>
</feature>
<feature type="binding site" evidence="8">
    <location>
        <position position="255"/>
    </location>
    <ligand>
        <name>Zn(2+)</name>
        <dbReference type="ChEBI" id="CHEBI:29105"/>
    </ligand>
</feature>
<keyword evidence="8" id="KW-0520">NAD</keyword>
<dbReference type="InterPro" id="IPR016161">
    <property type="entry name" value="Ald_DH/histidinol_DH"/>
</dbReference>
<dbReference type="Gene3D" id="1.20.5.1300">
    <property type="match status" value="1"/>
</dbReference>
<reference evidence="11 12" key="1">
    <citation type="submission" date="2024-05" db="EMBL/GenBank/DDBJ databases">
        <authorList>
            <person name="Haq I."/>
            <person name="Ullah Z."/>
            <person name="Ahmad R."/>
            <person name="Li M."/>
            <person name="Tong Y."/>
        </authorList>
    </citation>
    <scope>NUCLEOTIDE SEQUENCE [LARGE SCALE GENOMIC DNA]</scope>
    <source>
        <strain evidence="11 12">16A2E</strain>
    </source>
</reference>
<name>A0ABU9XKG4_9BACI</name>
<feature type="binding site" evidence="8">
    <location>
        <position position="357"/>
    </location>
    <ligand>
        <name>Zn(2+)</name>
        <dbReference type="ChEBI" id="CHEBI:29105"/>
    </ligand>
</feature>